<organism evidence="2 3">
    <name type="scientific">Paraburkholderia atlantica</name>
    <dbReference type="NCBI Taxonomy" id="2654982"/>
    <lineage>
        <taxon>Bacteria</taxon>
        <taxon>Pseudomonadati</taxon>
        <taxon>Pseudomonadota</taxon>
        <taxon>Betaproteobacteria</taxon>
        <taxon>Burkholderiales</taxon>
        <taxon>Burkholderiaceae</taxon>
        <taxon>Paraburkholderia</taxon>
    </lineage>
</organism>
<keyword evidence="3" id="KW-1185">Reference proteome</keyword>
<dbReference type="AlphaFoldDB" id="A0A7W8QG49"/>
<gene>
    <name evidence="2" type="ORF">HDG40_007195</name>
</gene>
<accession>A0A7W8QG49</accession>
<evidence type="ECO:0000313" key="3">
    <source>
        <dbReference type="Proteomes" id="UP000592780"/>
    </source>
</evidence>
<evidence type="ECO:0000256" key="1">
    <source>
        <dbReference type="SAM" id="Phobius"/>
    </source>
</evidence>
<sequence>MPEPAHASGWPASSRPPATCERANVSLPHSPTFFGATPTGFRALFAVFVLMLLALICAGVAVRRAQQANFLRATATTSHDSRREPANVRAVHIRLDACRHLSHVLFGKAGHCAMGASGCACVTGLYARFVLLLCQLILRKLIRRSFAGSLSVVRMSQARKPMRIGVEVRVEQRICNRDYIFSSRLNEVATS</sequence>
<keyword evidence="1" id="KW-0812">Transmembrane</keyword>
<keyword evidence="1" id="KW-1133">Transmembrane helix</keyword>
<evidence type="ECO:0000313" key="2">
    <source>
        <dbReference type="EMBL" id="MBB5429000.1"/>
    </source>
</evidence>
<dbReference type="Proteomes" id="UP000592780">
    <property type="component" value="Unassembled WGS sequence"/>
</dbReference>
<keyword evidence="1" id="KW-0472">Membrane</keyword>
<name>A0A7W8QG49_PARAM</name>
<proteinExistence type="predicted"/>
<reference evidence="2 3" key="1">
    <citation type="submission" date="2020-08" db="EMBL/GenBank/DDBJ databases">
        <title>Genomic Encyclopedia of Type Strains, Phase IV (KMG-V): Genome sequencing to study the core and pangenomes of soil and plant-associated prokaryotes.</title>
        <authorList>
            <person name="Whitman W."/>
        </authorList>
    </citation>
    <scope>NUCLEOTIDE SEQUENCE [LARGE SCALE GENOMIC DNA]</scope>
    <source>
        <strain evidence="2 3">JPY158</strain>
    </source>
</reference>
<dbReference type="EMBL" id="JACHDD010000017">
    <property type="protein sequence ID" value="MBB5429000.1"/>
    <property type="molecule type" value="Genomic_DNA"/>
</dbReference>
<feature type="transmembrane region" description="Helical" evidence="1">
    <location>
        <begin position="43"/>
        <end position="62"/>
    </location>
</feature>
<protein>
    <submittedName>
        <fullName evidence="2">Uncharacterized protein</fullName>
    </submittedName>
</protein>
<comment type="caution">
    <text evidence="2">The sequence shown here is derived from an EMBL/GenBank/DDBJ whole genome shotgun (WGS) entry which is preliminary data.</text>
</comment>